<evidence type="ECO:0000256" key="3">
    <source>
        <dbReference type="ARBA" id="ARBA00022737"/>
    </source>
</evidence>
<evidence type="ECO:0000313" key="5">
    <source>
        <dbReference type="EMBL" id="JAB64252.1"/>
    </source>
</evidence>
<dbReference type="SMART" id="SM00369">
    <property type="entry name" value="LRR_TYP"/>
    <property type="match status" value="9"/>
</dbReference>
<dbReference type="InterPro" id="IPR032675">
    <property type="entry name" value="LRR_dom_sf"/>
</dbReference>
<keyword evidence="2" id="KW-0732">Signal</keyword>
<protein>
    <submittedName>
        <fullName evidence="5">Insulin-like growth factor-binding protein complex acid labile subunit</fullName>
    </submittedName>
</protein>
<keyword evidence="4" id="KW-1133">Transmembrane helix</keyword>
<organism evidence="5">
    <name type="scientific">Anoplophora glabripennis</name>
    <name type="common">Asian longhorn beetle</name>
    <name type="synonym">Anoplophora nobilis</name>
    <dbReference type="NCBI Taxonomy" id="217634"/>
    <lineage>
        <taxon>Eukaryota</taxon>
        <taxon>Metazoa</taxon>
        <taxon>Ecdysozoa</taxon>
        <taxon>Arthropoda</taxon>
        <taxon>Hexapoda</taxon>
        <taxon>Insecta</taxon>
        <taxon>Pterygota</taxon>
        <taxon>Neoptera</taxon>
        <taxon>Endopterygota</taxon>
        <taxon>Coleoptera</taxon>
        <taxon>Polyphaga</taxon>
        <taxon>Cucujiformia</taxon>
        <taxon>Chrysomeloidea</taxon>
        <taxon>Cerambycidae</taxon>
        <taxon>Lamiinae</taxon>
        <taxon>Lamiini</taxon>
        <taxon>Anoplophora</taxon>
    </lineage>
</organism>
<gene>
    <name evidence="5" type="primary">ALS</name>
</gene>
<dbReference type="GO" id="GO:0031012">
    <property type="term" value="C:extracellular matrix"/>
    <property type="evidence" value="ECO:0007669"/>
    <property type="project" value="TreeGrafter"/>
</dbReference>
<dbReference type="GeneID" id="108910285"/>
<dbReference type="GO" id="GO:0005615">
    <property type="term" value="C:extracellular space"/>
    <property type="evidence" value="ECO:0007669"/>
    <property type="project" value="TreeGrafter"/>
</dbReference>
<dbReference type="InterPro" id="IPR003591">
    <property type="entry name" value="Leu-rich_rpt_typical-subtyp"/>
</dbReference>
<keyword evidence="4" id="KW-0472">Membrane</keyword>
<dbReference type="InterPro" id="IPR050328">
    <property type="entry name" value="Dev_Immune_Receptor"/>
</dbReference>
<dbReference type="AlphaFoldDB" id="V5GRK4"/>
<dbReference type="PANTHER" id="PTHR24373">
    <property type="entry name" value="SLIT RELATED LEUCINE-RICH REPEAT NEURONAL PROTEIN"/>
    <property type="match status" value="1"/>
</dbReference>
<dbReference type="PRINTS" id="PR00019">
    <property type="entry name" value="LEURICHRPT"/>
</dbReference>
<accession>V5GRK4</accession>
<dbReference type="Gene3D" id="3.80.10.10">
    <property type="entry name" value="Ribonuclease Inhibitor"/>
    <property type="match status" value="3"/>
</dbReference>
<dbReference type="PANTHER" id="PTHR24373:SF387">
    <property type="entry name" value="LEUCINE-RICH REPEATS AND IMMUNOGLOBULIN-LIKE DOMAINS PROTEIN SMA-10"/>
    <property type="match status" value="1"/>
</dbReference>
<dbReference type="Pfam" id="PF13516">
    <property type="entry name" value="LRR_6"/>
    <property type="match status" value="1"/>
</dbReference>
<dbReference type="OrthoDB" id="676979at2759"/>
<dbReference type="PROSITE" id="PS51450">
    <property type="entry name" value="LRR"/>
    <property type="match status" value="3"/>
</dbReference>
<dbReference type="InterPro" id="IPR001611">
    <property type="entry name" value="Leu-rich_rpt"/>
</dbReference>
<evidence type="ECO:0000256" key="1">
    <source>
        <dbReference type="ARBA" id="ARBA00022614"/>
    </source>
</evidence>
<evidence type="ECO:0000256" key="2">
    <source>
        <dbReference type="ARBA" id="ARBA00022729"/>
    </source>
</evidence>
<feature type="transmembrane region" description="Helical" evidence="4">
    <location>
        <begin position="454"/>
        <end position="473"/>
    </location>
</feature>
<proteinExistence type="predicted"/>
<sequence length="504" mass="57325">MMGNPKMQKEIWTILLLAAAVDVHIVASIYVSPYDLMKCSYGERGSLTATCINATAGYFKSTPYRFDQLDETLRCVNCSIKTMDTGTFDISGNQIKNLDLTSSQIELIKQKAFIGLIFLENLYLPHNKIRSIYPGTFTGVKKIKHIDLSYNQISILSDDGFLELLNLEKLNLEHSYIHTISPRAFNGLVHLKQLYLKSNLISEVKDAFSNLTSLEVLNLEDNQIVALNSTEFYNLTALLELNLANNKLKNLVIEFAPQSVLRNLFLQNNFIDIIASNFLKGLHTLESLDLSHNQISEVNRKTLQNLYNLHKLNISYNKLTKFQTGTFSGLPQMELLNCSHNSIEEVEITGVFSLHSLHALDLSYNKLSDLDYVGLISRLPRLSYLKLENNVLPCYLETEMDEYFAEDNFKYVLYDNSVGSMKCVDTPNKMSRPLIPDKFFEEKPVQTGASGTEITTFVLISIVAVCIAFLFYLQYRTYQQLKYSSSQRTTSVVNLLSTDLENRE</sequence>
<evidence type="ECO:0000256" key="4">
    <source>
        <dbReference type="SAM" id="Phobius"/>
    </source>
</evidence>
<dbReference type="EMBL" id="GALX01004214">
    <property type="protein sequence ID" value="JAB64252.1"/>
    <property type="molecule type" value="Transcribed_RNA"/>
</dbReference>
<dbReference type="KEGG" id="agb:108910285"/>
<dbReference type="SMART" id="SM00365">
    <property type="entry name" value="LRR_SD22"/>
    <property type="match status" value="5"/>
</dbReference>
<name>V5GRK4_ANOGL</name>
<reference evidence="5" key="1">
    <citation type="submission" date="2013-07" db="EMBL/GenBank/DDBJ databases">
        <title>Midgut Transcriptome Profiling of Anoplphora glabripennis, a Lignocellulose Degrading, Wood-Boring Cerambycid.</title>
        <authorList>
            <person name="Scully E.D."/>
            <person name="Hoover K."/>
            <person name="Carlson J.E."/>
            <person name="Tien M."/>
            <person name="Geib S.M."/>
        </authorList>
    </citation>
    <scope>NUCLEOTIDE SEQUENCE</scope>
</reference>
<keyword evidence="4" id="KW-0812">Transmembrane</keyword>
<dbReference type="Pfam" id="PF13855">
    <property type="entry name" value="LRR_8"/>
    <property type="match status" value="3"/>
</dbReference>
<keyword evidence="1" id="KW-0433">Leucine-rich repeat</keyword>
<dbReference type="SUPFAM" id="SSF52058">
    <property type="entry name" value="L domain-like"/>
    <property type="match status" value="1"/>
</dbReference>
<keyword evidence="3" id="KW-0677">Repeat</keyword>